<protein>
    <submittedName>
        <fullName evidence="2">Transposase</fullName>
    </submittedName>
</protein>
<dbReference type="Pfam" id="PF03811">
    <property type="entry name" value="Zn_ribbon_InsA"/>
    <property type="match status" value="1"/>
</dbReference>
<dbReference type="InterPro" id="IPR003220">
    <property type="entry name" value="InsA_N_dom_Znf"/>
</dbReference>
<dbReference type="Proteomes" id="UP000186277">
    <property type="component" value="Unassembled WGS sequence"/>
</dbReference>
<evidence type="ECO:0000259" key="1">
    <source>
        <dbReference type="Pfam" id="PF03811"/>
    </source>
</evidence>
<evidence type="ECO:0000313" key="2">
    <source>
        <dbReference type="EMBL" id="OKP03548.1"/>
    </source>
</evidence>
<feature type="domain" description="InsA N-terminal zinc ribbon" evidence="1">
    <location>
        <begin position="1"/>
        <end position="30"/>
    </location>
</feature>
<organism evidence="2 3">
    <name type="scientific">Xenorhabdus thuongxuanensis</name>
    <dbReference type="NCBI Taxonomy" id="1873484"/>
    <lineage>
        <taxon>Bacteria</taxon>
        <taxon>Pseudomonadati</taxon>
        <taxon>Pseudomonadota</taxon>
        <taxon>Gammaproteobacteria</taxon>
        <taxon>Enterobacterales</taxon>
        <taxon>Morganellaceae</taxon>
        <taxon>Xenorhabdus</taxon>
    </lineage>
</organism>
<keyword evidence="3" id="KW-1185">Reference proteome</keyword>
<evidence type="ECO:0000313" key="3">
    <source>
        <dbReference type="Proteomes" id="UP000186277"/>
    </source>
</evidence>
<dbReference type="GO" id="GO:0006313">
    <property type="term" value="P:DNA transposition"/>
    <property type="evidence" value="ECO:0007669"/>
    <property type="project" value="InterPro"/>
</dbReference>
<comment type="caution">
    <text evidence="2">The sequence shown here is derived from an EMBL/GenBank/DDBJ whole genome shotgun (WGS) entry which is preliminary data.</text>
</comment>
<proteinExistence type="predicted"/>
<dbReference type="AlphaFoldDB" id="A0A1Q5TTJ6"/>
<dbReference type="EMBL" id="MKGR01000025">
    <property type="protein sequence ID" value="OKP03548.1"/>
    <property type="molecule type" value="Genomic_DNA"/>
</dbReference>
<name>A0A1Q5TTJ6_9GAMM</name>
<accession>A0A1Q5TTJ6</accession>
<sequence length="62" mass="7056">MAMIEVKCLFCQRTEFVKKHGKGDVGHQRYAIVVYPANEPFNLSTPIAHARQELKNTSLILL</sequence>
<reference evidence="2 3" key="1">
    <citation type="submission" date="2016-09" db="EMBL/GenBank/DDBJ databases">
        <title>Xenorhabdus thuongxuanensis sp. nov. and Xenorhabdus eapokensis sp. nov., isolated from Steinernema species.</title>
        <authorList>
            <person name="Kaempfer P."/>
            <person name="Tobias N.J."/>
            <person name="Phan Ke L."/>
            <person name="Bode H.B."/>
            <person name="Glaeser S.P."/>
        </authorList>
    </citation>
    <scope>NUCLEOTIDE SEQUENCE [LARGE SCALE GENOMIC DNA]</scope>
    <source>
        <strain evidence="2 3">30TX1</strain>
    </source>
</reference>
<gene>
    <name evidence="2" type="ORF">Xentx_02940</name>
</gene>